<comment type="similarity">
    <text evidence="2">Belongs to the transient receptor potential (TRP) ion channel family.</text>
</comment>
<dbReference type="InterPro" id="IPR040241">
    <property type="entry name" value="TRP_Flc/Pkd2-like"/>
</dbReference>
<dbReference type="GO" id="GO:0016020">
    <property type="term" value="C:membrane"/>
    <property type="evidence" value="ECO:0007669"/>
    <property type="project" value="UniProtKB-SubCell"/>
</dbReference>
<dbReference type="GO" id="GO:0009272">
    <property type="term" value="P:fungal-type cell wall biogenesis"/>
    <property type="evidence" value="ECO:0007669"/>
    <property type="project" value="TreeGrafter"/>
</dbReference>
<evidence type="ECO:0000256" key="7">
    <source>
        <dbReference type="SAM" id="MobiDB-lite"/>
    </source>
</evidence>
<dbReference type="EMBL" id="MU004232">
    <property type="protein sequence ID" value="KAF2671609.1"/>
    <property type="molecule type" value="Genomic_DNA"/>
</dbReference>
<feature type="compositionally biased region" description="Basic and acidic residues" evidence="7">
    <location>
        <begin position="661"/>
        <end position="675"/>
    </location>
</feature>
<comment type="subcellular location">
    <subcellularLocation>
        <location evidence="1">Membrane</location>
        <topology evidence="1">Multi-pass membrane protein</topology>
    </subcellularLocation>
</comment>
<dbReference type="AlphaFoldDB" id="A0A6A6UH68"/>
<feature type="chain" id="PRO_5025430638" evidence="9">
    <location>
        <begin position="22"/>
        <end position="697"/>
    </location>
</feature>
<evidence type="ECO:0000256" key="8">
    <source>
        <dbReference type="SAM" id="Phobius"/>
    </source>
</evidence>
<feature type="transmembrane region" description="Helical" evidence="8">
    <location>
        <begin position="390"/>
        <end position="412"/>
    </location>
</feature>
<keyword evidence="3 8" id="KW-0812">Transmembrane</keyword>
<dbReference type="OrthoDB" id="5212126at2759"/>
<dbReference type="InterPro" id="IPR032800">
    <property type="entry name" value="TRP_N"/>
</dbReference>
<feature type="compositionally biased region" description="Polar residues" evidence="7">
    <location>
        <begin position="624"/>
        <end position="639"/>
    </location>
</feature>
<evidence type="ECO:0000313" key="11">
    <source>
        <dbReference type="EMBL" id="KAF2671609.1"/>
    </source>
</evidence>
<dbReference type="GO" id="GO:0055085">
    <property type="term" value="P:transmembrane transport"/>
    <property type="evidence" value="ECO:0007669"/>
    <property type="project" value="TreeGrafter"/>
</dbReference>
<proteinExistence type="inferred from homology"/>
<dbReference type="PANTHER" id="PTHR31145">
    <property type="entry name" value="INTEGRAL MEMBRANE PROTEIN (AFU_ORTHOLOGUE AFUA_7G01610)"/>
    <property type="match status" value="1"/>
</dbReference>
<dbReference type="Proteomes" id="UP000799302">
    <property type="component" value="Unassembled WGS sequence"/>
</dbReference>
<protein>
    <submittedName>
        <fullName evidence="11">TRP-domain-containing protein</fullName>
    </submittedName>
</protein>
<keyword evidence="12" id="KW-1185">Reference proteome</keyword>
<dbReference type="SMART" id="SM01320">
    <property type="entry name" value="TRP_N"/>
    <property type="match status" value="1"/>
</dbReference>
<evidence type="ECO:0000256" key="2">
    <source>
        <dbReference type="ARBA" id="ARBA00010642"/>
    </source>
</evidence>
<dbReference type="Pfam" id="PF14558">
    <property type="entry name" value="TRP_N"/>
    <property type="match status" value="1"/>
</dbReference>
<evidence type="ECO:0000256" key="1">
    <source>
        <dbReference type="ARBA" id="ARBA00004141"/>
    </source>
</evidence>
<evidence type="ECO:0000256" key="5">
    <source>
        <dbReference type="ARBA" id="ARBA00022989"/>
    </source>
</evidence>
<feature type="signal peptide" evidence="9">
    <location>
        <begin position="1"/>
        <end position="21"/>
    </location>
</feature>
<feature type="transmembrane region" description="Helical" evidence="8">
    <location>
        <begin position="479"/>
        <end position="498"/>
    </location>
</feature>
<organism evidence="11 12">
    <name type="scientific">Microthyrium microscopicum</name>
    <dbReference type="NCBI Taxonomy" id="703497"/>
    <lineage>
        <taxon>Eukaryota</taxon>
        <taxon>Fungi</taxon>
        <taxon>Dikarya</taxon>
        <taxon>Ascomycota</taxon>
        <taxon>Pezizomycotina</taxon>
        <taxon>Dothideomycetes</taxon>
        <taxon>Dothideomycetes incertae sedis</taxon>
        <taxon>Microthyriales</taxon>
        <taxon>Microthyriaceae</taxon>
        <taxon>Microthyrium</taxon>
    </lineage>
</organism>
<keyword evidence="4 9" id="KW-0732">Signal</keyword>
<name>A0A6A6UH68_9PEZI</name>
<feature type="transmembrane region" description="Helical" evidence="8">
    <location>
        <begin position="364"/>
        <end position="384"/>
    </location>
</feature>
<feature type="domain" description="ML-like" evidence="10">
    <location>
        <begin position="23"/>
        <end position="167"/>
    </location>
</feature>
<evidence type="ECO:0000256" key="9">
    <source>
        <dbReference type="SAM" id="SignalP"/>
    </source>
</evidence>
<feature type="region of interest" description="Disordered" evidence="7">
    <location>
        <begin position="624"/>
        <end position="697"/>
    </location>
</feature>
<keyword evidence="6 8" id="KW-0472">Membrane</keyword>
<dbReference type="InterPro" id="IPR010308">
    <property type="entry name" value="TRP_C"/>
</dbReference>
<dbReference type="PANTHER" id="PTHR31145:SF2">
    <property type="entry name" value="FLAVIN CARRIER PROTEIN 2"/>
    <property type="match status" value="1"/>
</dbReference>
<evidence type="ECO:0000259" key="10">
    <source>
        <dbReference type="SMART" id="SM01320"/>
    </source>
</evidence>
<feature type="transmembrane region" description="Helical" evidence="8">
    <location>
        <begin position="538"/>
        <end position="563"/>
    </location>
</feature>
<gene>
    <name evidence="11" type="ORF">BT63DRAFT_397985</name>
</gene>
<feature type="transmembrane region" description="Helical" evidence="8">
    <location>
        <begin position="510"/>
        <end position="532"/>
    </location>
</feature>
<dbReference type="Pfam" id="PF06011">
    <property type="entry name" value="TRP"/>
    <property type="match status" value="1"/>
</dbReference>
<evidence type="ECO:0000313" key="12">
    <source>
        <dbReference type="Proteomes" id="UP000799302"/>
    </source>
</evidence>
<reference evidence="11" key="1">
    <citation type="journal article" date="2020" name="Stud. Mycol.">
        <title>101 Dothideomycetes genomes: a test case for predicting lifestyles and emergence of pathogens.</title>
        <authorList>
            <person name="Haridas S."/>
            <person name="Albert R."/>
            <person name="Binder M."/>
            <person name="Bloem J."/>
            <person name="Labutti K."/>
            <person name="Salamov A."/>
            <person name="Andreopoulos B."/>
            <person name="Baker S."/>
            <person name="Barry K."/>
            <person name="Bills G."/>
            <person name="Bluhm B."/>
            <person name="Cannon C."/>
            <person name="Castanera R."/>
            <person name="Culley D."/>
            <person name="Daum C."/>
            <person name="Ezra D."/>
            <person name="Gonzalez J."/>
            <person name="Henrissat B."/>
            <person name="Kuo A."/>
            <person name="Liang C."/>
            <person name="Lipzen A."/>
            <person name="Lutzoni F."/>
            <person name="Magnuson J."/>
            <person name="Mondo S."/>
            <person name="Nolan M."/>
            <person name="Ohm R."/>
            <person name="Pangilinan J."/>
            <person name="Park H.-J."/>
            <person name="Ramirez L."/>
            <person name="Alfaro M."/>
            <person name="Sun H."/>
            <person name="Tritt A."/>
            <person name="Yoshinaga Y."/>
            <person name="Zwiers L.-H."/>
            <person name="Turgeon B."/>
            <person name="Goodwin S."/>
            <person name="Spatafora J."/>
            <person name="Crous P."/>
            <person name="Grigoriev I."/>
        </authorList>
    </citation>
    <scope>NUCLEOTIDE SEQUENCE</scope>
    <source>
        <strain evidence="11">CBS 115976</strain>
    </source>
</reference>
<sequence length="697" mass="76863">MLPRSFLAAVASALFAQTGHATRLIESSSLVPCMKNSSFSANMFHVVFTADNSTLTYEINGESHVSSKIILDVNVVGYGYPVVQIKVDPCESADLKGLCPMISGPIPDMKSNFILDKKALASRVPSIVYYIPDLDGKVKVWINSTETADRTPLACVEAEISNGKTVNQAGVAWSLALTIGLCLVISGLMSGFGHFTTSAHVAAKSLAVMAYFQAQALIGMTSIPMPPIVRAWTQDFQWSMGIVRADFQQQFATWYQRATGGNPARLLGQLATTSVSLQKRSNEKSGNLKIKTLRGIERVSFVAKIEITNTFFTAYTFFVFVIVLVALSIAAFKGICELLTRARKMDPSRFAEFRAGWRLVVKGILLRLILIGCTPMIVLCLWELTRRDSVAEVVLAIFMLLFVITLLTIASLKIWRIARRSEQLHKSPAYMLYSDPTMLQKWGFLYIQYKATMTPFMLVVLIHALIRGAFVALAQRSGYTQAIALFILELALLIAVCVVKPYMDKVTNTFNISIAAINFFNCLLLLLLSGIFGLPPLAIGILGVLYFVINAIFAGTIVIMTIITAARAIISKDPDSQYQAMPDDRVSFVKSSTALETTELEALGKTARGESRQSFYNSLNADSRQNLTSRHPASRNASRTGFYAPDGRFQSQPTGFAADDNESRQRQVKKYEADWRPFGSEPNVSSAAKIRDMNGRY</sequence>
<feature type="transmembrane region" description="Helical" evidence="8">
    <location>
        <begin position="312"/>
        <end position="335"/>
    </location>
</feature>
<accession>A0A6A6UH68</accession>
<evidence type="ECO:0000256" key="3">
    <source>
        <dbReference type="ARBA" id="ARBA00022692"/>
    </source>
</evidence>
<evidence type="ECO:0000256" key="6">
    <source>
        <dbReference type="ARBA" id="ARBA00023136"/>
    </source>
</evidence>
<evidence type="ECO:0000256" key="4">
    <source>
        <dbReference type="ARBA" id="ARBA00022729"/>
    </source>
</evidence>
<keyword evidence="5 8" id="KW-1133">Transmembrane helix</keyword>